<protein>
    <recommendedName>
        <fullName evidence="1">Thioredoxin domain-containing protein</fullName>
    </recommendedName>
</protein>
<dbReference type="InterPro" id="IPR036249">
    <property type="entry name" value="Thioredoxin-like_sf"/>
</dbReference>
<accession>A0AAV8UWI2</accession>
<feature type="domain" description="Thioredoxin" evidence="1">
    <location>
        <begin position="54"/>
        <end position="146"/>
    </location>
</feature>
<proteinExistence type="predicted"/>
<dbReference type="Proteomes" id="UP001157974">
    <property type="component" value="Unassembled WGS sequence"/>
</dbReference>
<comment type="caution">
    <text evidence="2">The sequence shown here is derived from an EMBL/GenBank/DDBJ whole genome shotgun (WGS) entry which is preliminary data.</text>
</comment>
<reference evidence="2 3" key="1">
    <citation type="journal article" date="2023" name="Nat. Commun.">
        <title>Origin of minicircular mitochondrial genomes in red algae.</title>
        <authorList>
            <person name="Lee Y."/>
            <person name="Cho C.H."/>
            <person name="Lee Y.M."/>
            <person name="Park S.I."/>
            <person name="Yang J.H."/>
            <person name="West J.A."/>
            <person name="Bhattacharya D."/>
            <person name="Yoon H.S."/>
        </authorList>
    </citation>
    <scope>NUCLEOTIDE SEQUENCE [LARGE SCALE GENOMIC DNA]</scope>
    <source>
        <strain evidence="2 3">CCMP1338</strain>
        <tissue evidence="2">Whole cell</tissue>
    </source>
</reference>
<evidence type="ECO:0000313" key="3">
    <source>
        <dbReference type="Proteomes" id="UP001157974"/>
    </source>
</evidence>
<evidence type="ECO:0000259" key="1">
    <source>
        <dbReference type="Pfam" id="PF00085"/>
    </source>
</evidence>
<dbReference type="GO" id="GO:0015035">
    <property type="term" value="F:protein-disulfide reductase activity"/>
    <property type="evidence" value="ECO:0007669"/>
    <property type="project" value="TreeGrafter"/>
</dbReference>
<dbReference type="EMBL" id="JAMWBK010000003">
    <property type="protein sequence ID" value="KAJ8906919.1"/>
    <property type="molecule type" value="Genomic_DNA"/>
</dbReference>
<dbReference type="CDD" id="cd02947">
    <property type="entry name" value="TRX_family"/>
    <property type="match status" value="1"/>
</dbReference>
<keyword evidence="3" id="KW-1185">Reference proteome</keyword>
<name>A0AAV8UWI2_9RHOD</name>
<organism evidence="2 3">
    <name type="scientific">Rhodosorus marinus</name>
    <dbReference type="NCBI Taxonomy" id="101924"/>
    <lineage>
        <taxon>Eukaryota</taxon>
        <taxon>Rhodophyta</taxon>
        <taxon>Stylonematophyceae</taxon>
        <taxon>Stylonematales</taxon>
        <taxon>Stylonemataceae</taxon>
        <taxon>Rhodosorus</taxon>
    </lineage>
</organism>
<dbReference type="SUPFAM" id="SSF52833">
    <property type="entry name" value="Thioredoxin-like"/>
    <property type="match status" value="1"/>
</dbReference>
<dbReference type="Pfam" id="PF00085">
    <property type="entry name" value="Thioredoxin"/>
    <property type="match status" value="1"/>
</dbReference>
<gene>
    <name evidence="2" type="ORF">NDN08_003403</name>
</gene>
<dbReference type="Gene3D" id="3.40.30.10">
    <property type="entry name" value="Glutaredoxin"/>
    <property type="match status" value="1"/>
</dbReference>
<dbReference type="PANTHER" id="PTHR45663">
    <property type="entry name" value="GEO12009P1"/>
    <property type="match status" value="1"/>
</dbReference>
<dbReference type="AlphaFoldDB" id="A0AAV8UWI2"/>
<sequence>MSSVRILRSASEIFERSVKLSGGSRRFAKFKRMKNLNSVWPDRKYQAANMPFIQVDIDNFKTEVLAAKKPVVLDAYAEWCAPCGTTEKNVKRAVLGTRGKVLLARFNVDHSPNLAAMIGVKGVPTVIVYYLGSEMIRDVGTDTVTKYINMVNWALSLDNTHDVIPPP</sequence>
<dbReference type="InterPro" id="IPR013766">
    <property type="entry name" value="Thioredoxin_domain"/>
</dbReference>
<dbReference type="PANTHER" id="PTHR45663:SF11">
    <property type="entry name" value="GEO12009P1"/>
    <property type="match status" value="1"/>
</dbReference>
<dbReference type="GO" id="GO:0005737">
    <property type="term" value="C:cytoplasm"/>
    <property type="evidence" value="ECO:0007669"/>
    <property type="project" value="TreeGrafter"/>
</dbReference>
<evidence type="ECO:0000313" key="2">
    <source>
        <dbReference type="EMBL" id="KAJ8906919.1"/>
    </source>
</evidence>